<evidence type="ECO:0000313" key="2">
    <source>
        <dbReference type="Proteomes" id="UP000324222"/>
    </source>
</evidence>
<dbReference type="AlphaFoldDB" id="A0A5B7EVP1"/>
<dbReference type="EMBL" id="VSRR010004173">
    <property type="protein sequence ID" value="MPC38791.1"/>
    <property type="molecule type" value="Genomic_DNA"/>
</dbReference>
<reference evidence="1 2" key="1">
    <citation type="submission" date="2019-05" db="EMBL/GenBank/DDBJ databases">
        <title>Another draft genome of Portunus trituberculatus and its Hox gene families provides insights of decapod evolution.</title>
        <authorList>
            <person name="Jeong J.-H."/>
            <person name="Song I."/>
            <person name="Kim S."/>
            <person name="Choi T."/>
            <person name="Kim D."/>
            <person name="Ryu S."/>
            <person name="Kim W."/>
        </authorList>
    </citation>
    <scope>NUCLEOTIDE SEQUENCE [LARGE SCALE GENOMIC DNA]</scope>
    <source>
        <tissue evidence="1">Muscle</tissue>
    </source>
</reference>
<organism evidence="1 2">
    <name type="scientific">Portunus trituberculatus</name>
    <name type="common">Swimming crab</name>
    <name type="synonym">Neptunus trituberculatus</name>
    <dbReference type="NCBI Taxonomy" id="210409"/>
    <lineage>
        <taxon>Eukaryota</taxon>
        <taxon>Metazoa</taxon>
        <taxon>Ecdysozoa</taxon>
        <taxon>Arthropoda</taxon>
        <taxon>Crustacea</taxon>
        <taxon>Multicrustacea</taxon>
        <taxon>Malacostraca</taxon>
        <taxon>Eumalacostraca</taxon>
        <taxon>Eucarida</taxon>
        <taxon>Decapoda</taxon>
        <taxon>Pleocyemata</taxon>
        <taxon>Brachyura</taxon>
        <taxon>Eubrachyura</taxon>
        <taxon>Portunoidea</taxon>
        <taxon>Portunidae</taxon>
        <taxon>Portuninae</taxon>
        <taxon>Portunus</taxon>
    </lineage>
</organism>
<protein>
    <submittedName>
        <fullName evidence="1">Uncharacterized protein</fullName>
    </submittedName>
</protein>
<comment type="caution">
    <text evidence="1">The sequence shown here is derived from an EMBL/GenBank/DDBJ whole genome shotgun (WGS) entry which is preliminary data.</text>
</comment>
<accession>A0A5B7EVP1</accession>
<name>A0A5B7EVP1_PORTR</name>
<evidence type="ECO:0000313" key="1">
    <source>
        <dbReference type="EMBL" id="MPC38791.1"/>
    </source>
</evidence>
<dbReference type="Proteomes" id="UP000324222">
    <property type="component" value="Unassembled WGS sequence"/>
</dbReference>
<keyword evidence="2" id="KW-1185">Reference proteome</keyword>
<gene>
    <name evidence="1" type="ORF">E2C01_032307</name>
</gene>
<sequence>MSGSSGGDIWWSVVTQVAVTNTGRHPQGTKAALTHCSTQLRRRQRPHQRCASLPLQQQQQQHIGLRQRDNCFC</sequence>
<proteinExistence type="predicted"/>